<dbReference type="InterPro" id="IPR005790">
    <property type="entry name" value="DNA_polIII_delta"/>
</dbReference>
<dbReference type="GO" id="GO:0009360">
    <property type="term" value="C:DNA polymerase III complex"/>
    <property type="evidence" value="ECO:0007669"/>
    <property type="project" value="InterPro"/>
</dbReference>
<dbReference type="Gene3D" id="1.10.8.60">
    <property type="match status" value="1"/>
</dbReference>
<evidence type="ECO:0000259" key="9">
    <source>
        <dbReference type="Pfam" id="PF06144"/>
    </source>
</evidence>
<evidence type="ECO:0000256" key="2">
    <source>
        <dbReference type="ARBA" id="ARBA00017703"/>
    </source>
</evidence>
<gene>
    <name evidence="11" type="primary">holA</name>
    <name evidence="11" type="ORF">GCM10007140_25630</name>
</gene>
<dbReference type="AlphaFoldDB" id="A0A917AUT4"/>
<dbReference type="EC" id="2.7.7.7" evidence="1"/>
<evidence type="ECO:0000256" key="1">
    <source>
        <dbReference type="ARBA" id="ARBA00012417"/>
    </source>
</evidence>
<dbReference type="Proteomes" id="UP000605259">
    <property type="component" value="Unassembled WGS sequence"/>
</dbReference>
<dbReference type="PANTHER" id="PTHR34388:SF1">
    <property type="entry name" value="DNA POLYMERASE III SUBUNIT DELTA"/>
    <property type="match status" value="1"/>
</dbReference>
<protein>
    <recommendedName>
        <fullName evidence="2">DNA polymerase III subunit delta</fullName>
        <ecNumber evidence="1">2.7.7.7</ecNumber>
    </recommendedName>
</protein>
<feature type="domain" description="DNA polymerase III delta N-terminal" evidence="9">
    <location>
        <begin position="16"/>
        <end position="139"/>
    </location>
</feature>
<comment type="similarity">
    <text evidence="7">Belongs to the DNA polymerase HolA subunit family.</text>
</comment>
<accession>A0A917AUT4</accession>
<evidence type="ECO:0000256" key="7">
    <source>
        <dbReference type="ARBA" id="ARBA00034754"/>
    </source>
</evidence>
<dbReference type="InterPro" id="IPR027417">
    <property type="entry name" value="P-loop_NTPase"/>
</dbReference>
<keyword evidence="5" id="KW-0235">DNA replication</keyword>
<keyword evidence="3" id="KW-0808">Transferase</keyword>
<dbReference type="InterPro" id="IPR048466">
    <property type="entry name" value="DNA_pol3_delta-like_C"/>
</dbReference>
<dbReference type="GO" id="GO:0003677">
    <property type="term" value="F:DNA binding"/>
    <property type="evidence" value="ECO:0007669"/>
    <property type="project" value="InterPro"/>
</dbReference>
<evidence type="ECO:0000256" key="6">
    <source>
        <dbReference type="ARBA" id="ARBA00022932"/>
    </source>
</evidence>
<evidence type="ECO:0000256" key="5">
    <source>
        <dbReference type="ARBA" id="ARBA00022705"/>
    </source>
</evidence>
<evidence type="ECO:0000256" key="4">
    <source>
        <dbReference type="ARBA" id="ARBA00022695"/>
    </source>
</evidence>
<dbReference type="SUPFAM" id="SSF52540">
    <property type="entry name" value="P-loop containing nucleoside triphosphate hydrolases"/>
    <property type="match status" value="1"/>
</dbReference>
<comment type="caution">
    <text evidence="11">The sequence shown here is derived from an EMBL/GenBank/DDBJ whole genome shotgun (WGS) entry which is preliminary data.</text>
</comment>
<evidence type="ECO:0000256" key="8">
    <source>
        <dbReference type="ARBA" id="ARBA00049244"/>
    </source>
</evidence>
<organism evidence="11 12">
    <name type="scientific">Priestia taiwanensis</name>
    <dbReference type="NCBI Taxonomy" id="1347902"/>
    <lineage>
        <taxon>Bacteria</taxon>
        <taxon>Bacillati</taxon>
        <taxon>Bacillota</taxon>
        <taxon>Bacilli</taxon>
        <taxon>Bacillales</taxon>
        <taxon>Bacillaceae</taxon>
        <taxon>Priestia</taxon>
    </lineage>
</organism>
<dbReference type="NCBIfam" id="TIGR01128">
    <property type="entry name" value="holA"/>
    <property type="match status" value="1"/>
</dbReference>
<evidence type="ECO:0000313" key="11">
    <source>
        <dbReference type="EMBL" id="GGE74665.1"/>
    </source>
</evidence>
<keyword evidence="12" id="KW-1185">Reference proteome</keyword>
<dbReference type="InterPro" id="IPR008921">
    <property type="entry name" value="DNA_pol3_clamp-load_cplx_C"/>
</dbReference>
<dbReference type="InterPro" id="IPR010372">
    <property type="entry name" value="DNA_pol3_delta_N"/>
</dbReference>
<evidence type="ECO:0000256" key="3">
    <source>
        <dbReference type="ARBA" id="ARBA00022679"/>
    </source>
</evidence>
<dbReference type="GO" id="GO:0003887">
    <property type="term" value="F:DNA-directed DNA polymerase activity"/>
    <property type="evidence" value="ECO:0007669"/>
    <property type="project" value="UniProtKB-KW"/>
</dbReference>
<keyword evidence="6" id="KW-0239">DNA-directed DNA polymerase</keyword>
<dbReference type="SUPFAM" id="SSF48019">
    <property type="entry name" value="post-AAA+ oligomerization domain-like"/>
    <property type="match status" value="1"/>
</dbReference>
<dbReference type="EMBL" id="BMFK01000002">
    <property type="protein sequence ID" value="GGE74665.1"/>
    <property type="molecule type" value="Genomic_DNA"/>
</dbReference>
<name>A0A917AUT4_9BACI</name>
<dbReference type="Pfam" id="PF06144">
    <property type="entry name" value="DNA_pol3_delta"/>
    <property type="match status" value="1"/>
</dbReference>
<dbReference type="GO" id="GO:0006261">
    <property type="term" value="P:DNA-templated DNA replication"/>
    <property type="evidence" value="ECO:0007669"/>
    <property type="project" value="TreeGrafter"/>
</dbReference>
<evidence type="ECO:0000313" key="12">
    <source>
        <dbReference type="Proteomes" id="UP000605259"/>
    </source>
</evidence>
<sequence>MSVHNDIKKGNFTPMYLLYGVESFFMDETLDLIINHAVEESDIEFNVSTYDLEESYIEEALEDATTLPFFGERKVVIVKRPLFLTAQKAKIEQNMKALEAYLESPSPFTIFVLVAPYEKLDERKKITKALKKHATVIESQSFTIDRAKEWIRQRVESNGSHIEASAAEALVELVGMNIMILANEIDKLTTFVGVDSTITRDIVYNLVPKSVEQNVFMLVERVVERNIPQALGIMYELLHKQEEPIKILGLLASQFRLLYQVKEYMRRGYGQNQIASHVGVHPFRVKLAMKQINMFSFEELYTVMDELAEADYMMKTGKLEKKLVLEFFIMKRGRKR</sequence>
<dbReference type="Gene3D" id="1.20.272.10">
    <property type="match status" value="1"/>
</dbReference>
<proteinExistence type="inferred from homology"/>
<dbReference type="Pfam" id="PF21694">
    <property type="entry name" value="DNA_pol3_delta_C"/>
    <property type="match status" value="1"/>
</dbReference>
<dbReference type="RefSeq" id="WP_188388886.1">
    <property type="nucleotide sequence ID" value="NZ_BMFK01000002.1"/>
</dbReference>
<evidence type="ECO:0000259" key="10">
    <source>
        <dbReference type="Pfam" id="PF21694"/>
    </source>
</evidence>
<reference evidence="11" key="2">
    <citation type="submission" date="2020-09" db="EMBL/GenBank/DDBJ databases">
        <authorList>
            <person name="Sun Q."/>
            <person name="Zhou Y."/>
        </authorList>
    </citation>
    <scope>NUCLEOTIDE SEQUENCE</scope>
    <source>
        <strain evidence="11">CGMCC 1.12698</strain>
    </source>
</reference>
<dbReference type="Gene3D" id="3.40.50.300">
    <property type="entry name" value="P-loop containing nucleotide triphosphate hydrolases"/>
    <property type="match status" value="1"/>
</dbReference>
<dbReference type="PANTHER" id="PTHR34388">
    <property type="entry name" value="DNA POLYMERASE III SUBUNIT DELTA"/>
    <property type="match status" value="1"/>
</dbReference>
<comment type="catalytic activity">
    <reaction evidence="8">
        <text>DNA(n) + a 2'-deoxyribonucleoside 5'-triphosphate = DNA(n+1) + diphosphate</text>
        <dbReference type="Rhea" id="RHEA:22508"/>
        <dbReference type="Rhea" id="RHEA-COMP:17339"/>
        <dbReference type="Rhea" id="RHEA-COMP:17340"/>
        <dbReference type="ChEBI" id="CHEBI:33019"/>
        <dbReference type="ChEBI" id="CHEBI:61560"/>
        <dbReference type="ChEBI" id="CHEBI:173112"/>
        <dbReference type="EC" id="2.7.7.7"/>
    </reaction>
</comment>
<feature type="domain" description="DNA polymerase III delta subunit-like C-terminal" evidence="10">
    <location>
        <begin position="212"/>
        <end position="331"/>
    </location>
</feature>
<keyword evidence="4" id="KW-0548">Nucleotidyltransferase</keyword>
<reference evidence="11" key="1">
    <citation type="journal article" date="2014" name="Int. J. Syst. Evol. Microbiol.">
        <title>Complete genome sequence of Corynebacterium casei LMG S-19264T (=DSM 44701T), isolated from a smear-ripened cheese.</title>
        <authorList>
            <consortium name="US DOE Joint Genome Institute (JGI-PGF)"/>
            <person name="Walter F."/>
            <person name="Albersmeier A."/>
            <person name="Kalinowski J."/>
            <person name="Ruckert C."/>
        </authorList>
    </citation>
    <scope>NUCLEOTIDE SEQUENCE</scope>
    <source>
        <strain evidence="11">CGMCC 1.12698</strain>
    </source>
</reference>